<protein>
    <submittedName>
        <fullName evidence="5">ABC transporter ATP-binding protein</fullName>
    </submittedName>
</protein>
<reference evidence="5 6" key="1">
    <citation type="submission" date="2022-05" db="EMBL/GenBank/DDBJ databases">
        <authorList>
            <person name="Park J.-S."/>
        </authorList>
    </citation>
    <scope>NUCLEOTIDE SEQUENCE [LARGE SCALE GENOMIC DNA]</scope>
    <source>
        <strain evidence="5 6">2012CJ35-5</strain>
    </source>
</reference>
<dbReference type="InterPro" id="IPR003439">
    <property type="entry name" value="ABC_transporter-like_ATP-bd"/>
</dbReference>
<dbReference type="CDD" id="cd03230">
    <property type="entry name" value="ABC_DR_subfamily_A"/>
    <property type="match status" value="1"/>
</dbReference>
<keyword evidence="3 5" id="KW-0067">ATP-binding</keyword>
<keyword evidence="6" id="KW-1185">Reference proteome</keyword>
<evidence type="ECO:0000256" key="1">
    <source>
        <dbReference type="ARBA" id="ARBA00022448"/>
    </source>
</evidence>
<dbReference type="GO" id="GO:0005524">
    <property type="term" value="F:ATP binding"/>
    <property type="evidence" value="ECO:0007669"/>
    <property type="project" value="UniProtKB-KW"/>
</dbReference>
<dbReference type="RefSeq" id="WP_249656174.1">
    <property type="nucleotide sequence ID" value="NZ_JAMFMA010000001.1"/>
</dbReference>
<evidence type="ECO:0000259" key="4">
    <source>
        <dbReference type="PROSITE" id="PS50893"/>
    </source>
</evidence>
<keyword evidence="1" id="KW-0813">Transport</keyword>
<dbReference type="SUPFAM" id="SSF52540">
    <property type="entry name" value="P-loop containing nucleoside triphosphate hydrolases"/>
    <property type="match status" value="1"/>
</dbReference>
<evidence type="ECO:0000313" key="6">
    <source>
        <dbReference type="Proteomes" id="UP001203607"/>
    </source>
</evidence>
<dbReference type="SMART" id="SM00382">
    <property type="entry name" value="AAA"/>
    <property type="match status" value="1"/>
</dbReference>
<accession>A0ABT0PPV0</accession>
<dbReference type="Proteomes" id="UP001203607">
    <property type="component" value="Unassembled WGS sequence"/>
</dbReference>
<evidence type="ECO:0000256" key="3">
    <source>
        <dbReference type="ARBA" id="ARBA00022840"/>
    </source>
</evidence>
<comment type="caution">
    <text evidence="5">The sequence shown here is derived from an EMBL/GenBank/DDBJ whole genome shotgun (WGS) entry which is preliminary data.</text>
</comment>
<keyword evidence="2" id="KW-0547">Nucleotide-binding</keyword>
<dbReference type="InterPro" id="IPR051782">
    <property type="entry name" value="ABC_Transporter_VariousFunc"/>
</dbReference>
<gene>
    <name evidence="5" type="ORF">M3P19_03195</name>
</gene>
<proteinExistence type="predicted"/>
<sequence length="277" mass="31128">MLHIRDLYFNYPNQVSVLKSIDLNLDTGNIYGLFGKNGEGKTTLIKVITGLLYPKSGECRFDNIPTSQRYPSVLQEVFLVPEDFELPAVSVNTFATMNSKFYPNFSQEHFDSLLKEFNINPLKTIPTLSFGQKKKVLIAFGIAVNTSLLLMDEPTNGLDIPSKSQFRKVMAASVDKGQCIVISTHQVRDLHSLINHVIILDDARVVLNQSLQRISEVLWFGRASGQDKNEIVHSEGAFGGKTIVKRGEKDESEMDLELLFNGVLQERQTINQLLEHA</sequence>
<dbReference type="InterPro" id="IPR003593">
    <property type="entry name" value="AAA+_ATPase"/>
</dbReference>
<dbReference type="PROSITE" id="PS50893">
    <property type="entry name" value="ABC_TRANSPORTER_2"/>
    <property type="match status" value="1"/>
</dbReference>
<organism evidence="5 6">
    <name type="scientific">Flagellimonas spongiicola</name>
    <dbReference type="NCBI Taxonomy" id="2942208"/>
    <lineage>
        <taxon>Bacteria</taxon>
        <taxon>Pseudomonadati</taxon>
        <taxon>Bacteroidota</taxon>
        <taxon>Flavobacteriia</taxon>
        <taxon>Flavobacteriales</taxon>
        <taxon>Flavobacteriaceae</taxon>
        <taxon>Flagellimonas</taxon>
    </lineage>
</organism>
<dbReference type="Gene3D" id="3.40.50.300">
    <property type="entry name" value="P-loop containing nucleotide triphosphate hydrolases"/>
    <property type="match status" value="1"/>
</dbReference>
<evidence type="ECO:0000256" key="2">
    <source>
        <dbReference type="ARBA" id="ARBA00022741"/>
    </source>
</evidence>
<name>A0ABT0PPV0_9FLAO</name>
<feature type="domain" description="ABC transporter" evidence="4">
    <location>
        <begin position="2"/>
        <end position="227"/>
    </location>
</feature>
<dbReference type="Pfam" id="PF00005">
    <property type="entry name" value="ABC_tran"/>
    <property type="match status" value="1"/>
</dbReference>
<evidence type="ECO:0000313" key="5">
    <source>
        <dbReference type="EMBL" id="MCL6272996.1"/>
    </source>
</evidence>
<dbReference type="EMBL" id="JAMFMA010000001">
    <property type="protein sequence ID" value="MCL6272996.1"/>
    <property type="molecule type" value="Genomic_DNA"/>
</dbReference>
<dbReference type="PANTHER" id="PTHR42939:SF1">
    <property type="entry name" value="ABC TRANSPORTER ATP-BINDING PROTEIN ALBC-RELATED"/>
    <property type="match status" value="1"/>
</dbReference>
<dbReference type="PANTHER" id="PTHR42939">
    <property type="entry name" value="ABC TRANSPORTER ATP-BINDING PROTEIN ALBC-RELATED"/>
    <property type="match status" value="1"/>
</dbReference>
<dbReference type="InterPro" id="IPR027417">
    <property type="entry name" value="P-loop_NTPase"/>
</dbReference>